<dbReference type="EMBL" id="JANQDX010000012">
    <property type="protein sequence ID" value="KAL0915270.1"/>
    <property type="molecule type" value="Genomic_DNA"/>
</dbReference>
<keyword evidence="3" id="KW-1185">Reference proteome</keyword>
<gene>
    <name evidence="2" type="ORF">M5K25_015674</name>
</gene>
<protein>
    <submittedName>
        <fullName evidence="2">Uncharacterized protein</fullName>
    </submittedName>
</protein>
<sequence length="136" mass="15170">MSVKDMEYPKSQLSPPLKPKIQSTSFLFCCFRGAVAEEEPPMVEASLLRSSSSWIRAKISELPDIKEYYMGMLARKGESSRQGSGEFRYDALSYALNFDEGGEDDDGAEAEENRYRRFSSRLPASPPHTVVGVAFG</sequence>
<name>A0ABD0URP0_DENTH</name>
<evidence type="ECO:0000313" key="3">
    <source>
        <dbReference type="Proteomes" id="UP001552299"/>
    </source>
</evidence>
<evidence type="ECO:0000256" key="1">
    <source>
        <dbReference type="SAM" id="MobiDB-lite"/>
    </source>
</evidence>
<dbReference type="AlphaFoldDB" id="A0ABD0URP0"/>
<feature type="region of interest" description="Disordered" evidence="1">
    <location>
        <begin position="100"/>
        <end position="128"/>
    </location>
</feature>
<feature type="compositionally biased region" description="Acidic residues" evidence="1">
    <location>
        <begin position="100"/>
        <end position="110"/>
    </location>
</feature>
<dbReference type="Proteomes" id="UP001552299">
    <property type="component" value="Unassembled WGS sequence"/>
</dbReference>
<comment type="caution">
    <text evidence="2">The sequence shown here is derived from an EMBL/GenBank/DDBJ whole genome shotgun (WGS) entry which is preliminary data.</text>
</comment>
<proteinExistence type="predicted"/>
<accession>A0ABD0URP0</accession>
<evidence type="ECO:0000313" key="2">
    <source>
        <dbReference type="EMBL" id="KAL0915270.1"/>
    </source>
</evidence>
<dbReference type="PANTHER" id="PTHR33168">
    <property type="entry name" value="STRESS INDUCED PROTEIN-RELATED"/>
    <property type="match status" value="1"/>
</dbReference>
<reference evidence="2 3" key="1">
    <citation type="journal article" date="2024" name="Plant Biotechnol. J.">
        <title>Dendrobium thyrsiflorum genome and its molecular insights into genes involved in important horticultural traits.</title>
        <authorList>
            <person name="Chen B."/>
            <person name="Wang J.Y."/>
            <person name="Zheng P.J."/>
            <person name="Li K.L."/>
            <person name="Liang Y.M."/>
            <person name="Chen X.F."/>
            <person name="Zhang C."/>
            <person name="Zhao X."/>
            <person name="He X."/>
            <person name="Zhang G.Q."/>
            <person name="Liu Z.J."/>
            <person name="Xu Q."/>
        </authorList>
    </citation>
    <scope>NUCLEOTIDE SEQUENCE [LARGE SCALE GENOMIC DNA]</scope>
    <source>
        <strain evidence="2">GZMU011</strain>
    </source>
</reference>
<organism evidence="2 3">
    <name type="scientific">Dendrobium thyrsiflorum</name>
    <name type="common">Pinecone-like raceme dendrobium</name>
    <name type="synonym">Orchid</name>
    <dbReference type="NCBI Taxonomy" id="117978"/>
    <lineage>
        <taxon>Eukaryota</taxon>
        <taxon>Viridiplantae</taxon>
        <taxon>Streptophyta</taxon>
        <taxon>Embryophyta</taxon>
        <taxon>Tracheophyta</taxon>
        <taxon>Spermatophyta</taxon>
        <taxon>Magnoliopsida</taxon>
        <taxon>Liliopsida</taxon>
        <taxon>Asparagales</taxon>
        <taxon>Orchidaceae</taxon>
        <taxon>Epidendroideae</taxon>
        <taxon>Malaxideae</taxon>
        <taxon>Dendrobiinae</taxon>
        <taxon>Dendrobium</taxon>
    </lineage>
</organism>